<proteinExistence type="predicted"/>
<reference evidence="3" key="1">
    <citation type="submission" date="2025-08" db="UniProtKB">
        <authorList>
            <consortium name="RefSeq"/>
        </authorList>
    </citation>
    <scope>IDENTIFICATION</scope>
</reference>
<feature type="region of interest" description="Disordered" evidence="1">
    <location>
        <begin position="1"/>
        <end position="118"/>
    </location>
</feature>
<organism evidence="2 3">
    <name type="scientific">Lepidothrix coronata</name>
    <name type="common">blue-crowned manakin</name>
    <dbReference type="NCBI Taxonomy" id="321398"/>
    <lineage>
        <taxon>Eukaryota</taxon>
        <taxon>Metazoa</taxon>
        <taxon>Chordata</taxon>
        <taxon>Craniata</taxon>
        <taxon>Vertebrata</taxon>
        <taxon>Euteleostomi</taxon>
        <taxon>Archelosauria</taxon>
        <taxon>Archosauria</taxon>
        <taxon>Dinosauria</taxon>
        <taxon>Saurischia</taxon>
        <taxon>Theropoda</taxon>
        <taxon>Coelurosauria</taxon>
        <taxon>Aves</taxon>
        <taxon>Neognathae</taxon>
        <taxon>Neoaves</taxon>
        <taxon>Telluraves</taxon>
        <taxon>Australaves</taxon>
        <taxon>Passeriformes</taxon>
        <taxon>Pipridae</taxon>
        <taxon>Lepidothrix</taxon>
    </lineage>
</organism>
<protein>
    <submittedName>
        <fullName evidence="3">Uncharacterized protein LOC108500637</fullName>
    </submittedName>
</protein>
<dbReference type="AlphaFoldDB" id="A0A6J0HTF5"/>
<evidence type="ECO:0000313" key="3">
    <source>
        <dbReference type="RefSeq" id="XP_017677231.1"/>
    </source>
</evidence>
<feature type="compositionally biased region" description="Pro residues" evidence="1">
    <location>
        <begin position="72"/>
        <end position="84"/>
    </location>
</feature>
<gene>
    <name evidence="3" type="primary">LOC108500637</name>
</gene>
<sequence>MHLQVHLRPRIPPPPPRGDGGAIREGRGRGGTAAGRARASERCGCGQSPEPSEPRETEPSECSQPSECPHPSECPPPSECPQPSEPRALRASAERDRQAPPPTSRGINVPRRDDALPFPSWGIKVPVREKTRRGRDILHLPQKNKGTHGLGPGRVAARADVCRGIRARRNWTAATSGRSGKKGKSLFNVNKEPKIPQQFLKISSLLQRLL</sequence>
<feature type="compositionally biased region" description="Low complexity" evidence="1">
    <location>
        <begin position="60"/>
        <end position="71"/>
    </location>
</feature>
<keyword evidence="2" id="KW-1185">Reference proteome</keyword>
<evidence type="ECO:0000313" key="2">
    <source>
        <dbReference type="Proteomes" id="UP000504624"/>
    </source>
</evidence>
<dbReference type="RefSeq" id="XP_017677231.1">
    <property type="nucleotide sequence ID" value="XM_017821742.1"/>
</dbReference>
<name>A0A6J0HTF5_9PASS</name>
<evidence type="ECO:0000256" key="1">
    <source>
        <dbReference type="SAM" id="MobiDB-lite"/>
    </source>
</evidence>
<accession>A0A6J0HTF5</accession>
<dbReference type="Proteomes" id="UP000504624">
    <property type="component" value="Unplaced"/>
</dbReference>
<dbReference type="GeneID" id="108500637"/>